<accession>A0AAV0CU33</accession>
<gene>
    <name evidence="2" type="ORF">CEPIT_LOCUS8986</name>
</gene>
<organism evidence="2 3">
    <name type="scientific">Cuscuta epithymum</name>
    <dbReference type="NCBI Taxonomy" id="186058"/>
    <lineage>
        <taxon>Eukaryota</taxon>
        <taxon>Viridiplantae</taxon>
        <taxon>Streptophyta</taxon>
        <taxon>Embryophyta</taxon>
        <taxon>Tracheophyta</taxon>
        <taxon>Spermatophyta</taxon>
        <taxon>Magnoliopsida</taxon>
        <taxon>eudicotyledons</taxon>
        <taxon>Gunneridae</taxon>
        <taxon>Pentapetalae</taxon>
        <taxon>asterids</taxon>
        <taxon>lamiids</taxon>
        <taxon>Solanales</taxon>
        <taxon>Convolvulaceae</taxon>
        <taxon>Cuscuteae</taxon>
        <taxon>Cuscuta</taxon>
        <taxon>Cuscuta subgen. Cuscuta</taxon>
    </lineage>
</organism>
<proteinExistence type="predicted"/>
<evidence type="ECO:0000313" key="2">
    <source>
        <dbReference type="EMBL" id="CAH9084737.1"/>
    </source>
</evidence>
<protein>
    <submittedName>
        <fullName evidence="2">Uncharacterized protein</fullName>
    </submittedName>
</protein>
<dbReference type="Proteomes" id="UP001152523">
    <property type="component" value="Unassembled WGS sequence"/>
</dbReference>
<feature type="compositionally biased region" description="Low complexity" evidence="1">
    <location>
        <begin position="1"/>
        <end position="20"/>
    </location>
</feature>
<name>A0AAV0CU33_9ASTE</name>
<reference evidence="2" key="1">
    <citation type="submission" date="2022-07" db="EMBL/GenBank/DDBJ databases">
        <authorList>
            <person name="Macas J."/>
            <person name="Novak P."/>
            <person name="Neumann P."/>
        </authorList>
    </citation>
    <scope>NUCLEOTIDE SEQUENCE</scope>
</reference>
<evidence type="ECO:0000256" key="1">
    <source>
        <dbReference type="SAM" id="MobiDB-lite"/>
    </source>
</evidence>
<keyword evidence="3" id="KW-1185">Reference proteome</keyword>
<feature type="region of interest" description="Disordered" evidence="1">
    <location>
        <begin position="1"/>
        <end position="22"/>
    </location>
</feature>
<dbReference type="AlphaFoldDB" id="A0AAV0CU33"/>
<sequence length="141" mass="14988">MTISSTSAAATTSASGNTAAMEPASEAPVLSAAKQVVPPSVPLQSELVHPDVSILPLQSTWVPPLFTCTPTPPLIQPLPLFSGDSHGESSSAAAGRARFGSSTHGAHNLNPFWLRMVSWASLMDLLRLLRFIPMIYIRLLQ</sequence>
<comment type="caution">
    <text evidence="2">The sequence shown here is derived from an EMBL/GenBank/DDBJ whole genome shotgun (WGS) entry which is preliminary data.</text>
</comment>
<dbReference type="EMBL" id="CAMAPF010000047">
    <property type="protein sequence ID" value="CAH9084737.1"/>
    <property type="molecule type" value="Genomic_DNA"/>
</dbReference>
<evidence type="ECO:0000313" key="3">
    <source>
        <dbReference type="Proteomes" id="UP001152523"/>
    </source>
</evidence>